<feature type="domain" description="FAD/NAD(P)-binding" evidence="8">
    <location>
        <begin position="7"/>
        <end position="305"/>
    </location>
</feature>
<comment type="caution">
    <text evidence="9">The sequence shown here is derived from an EMBL/GenBank/DDBJ whole genome shotgun (WGS) entry which is preliminary data.</text>
</comment>
<dbReference type="GO" id="GO:0005737">
    <property type="term" value="C:cytoplasm"/>
    <property type="evidence" value="ECO:0007669"/>
    <property type="project" value="InterPro"/>
</dbReference>
<name>A0A1F5FP84_9BACT</name>
<evidence type="ECO:0000256" key="1">
    <source>
        <dbReference type="ARBA" id="ARBA00022630"/>
    </source>
</evidence>
<dbReference type="Proteomes" id="UP000179237">
    <property type="component" value="Unassembled WGS sequence"/>
</dbReference>
<evidence type="ECO:0000256" key="4">
    <source>
        <dbReference type="ARBA" id="ARBA00023157"/>
    </source>
</evidence>
<accession>A0A1F5FP84</accession>
<keyword evidence="3 6" id="KW-0560">Oxidoreductase</keyword>
<dbReference type="InterPro" id="IPR008255">
    <property type="entry name" value="Pyr_nucl-diS_OxRdtase_2_AS"/>
</dbReference>
<organism evidence="9 10">
    <name type="scientific">Candidatus Collierbacteria bacterium RIFOXYD1_FULL_40_9</name>
    <dbReference type="NCBI Taxonomy" id="1817731"/>
    <lineage>
        <taxon>Bacteria</taxon>
        <taxon>Candidatus Collieribacteriota</taxon>
    </lineage>
</organism>
<dbReference type="InterPro" id="IPR036188">
    <property type="entry name" value="FAD/NAD-bd_sf"/>
</dbReference>
<sequence length="323" mass="34842">MENKIWDVVIIGGGPSGYTAAIYTARAMLSTLVISGTAAGGQLMNTTEVENFPGFSRGIMGPDLMIEMMEQAKRFGAILENENVTKVELEGEIKKIFVGEREILAKTVIVSTGAGSKMLNVGEEKLIGRGVSMCAVCDAAFFRGKNTFVVGGGDAAIEDAMALSKFASEVNLVVRREELRASKIMQERVKNNPKVKIVWNSEVTRVLGNDKLHSIELKNSKTQEIKSLSAEGLFLAIGHFPNTKLFEGQLELDEKGFLLTAMNGGLMLDNWIEGYPTQTTVDGVFGAGDVVDFKYKQAVTAAGMGCQAALDVEKYLTGTVSGY</sequence>
<dbReference type="PRINTS" id="PR00368">
    <property type="entry name" value="FADPNR"/>
</dbReference>
<keyword evidence="4" id="KW-1015">Disulfide bond</keyword>
<dbReference type="EMBL" id="MFAQ01000046">
    <property type="protein sequence ID" value="OGD81344.1"/>
    <property type="molecule type" value="Genomic_DNA"/>
</dbReference>
<evidence type="ECO:0000313" key="10">
    <source>
        <dbReference type="Proteomes" id="UP000179237"/>
    </source>
</evidence>
<dbReference type="SUPFAM" id="SSF51905">
    <property type="entry name" value="FAD/NAD(P)-binding domain"/>
    <property type="match status" value="1"/>
</dbReference>
<proteinExistence type="inferred from homology"/>
<dbReference type="EC" id="1.8.1.9" evidence="6"/>
<dbReference type="GO" id="GO:0019430">
    <property type="term" value="P:removal of superoxide radicals"/>
    <property type="evidence" value="ECO:0007669"/>
    <property type="project" value="UniProtKB-UniRule"/>
</dbReference>
<dbReference type="Pfam" id="PF07992">
    <property type="entry name" value="Pyr_redox_2"/>
    <property type="match status" value="1"/>
</dbReference>
<comment type="cofactor">
    <cofactor evidence="7">
        <name>FAD</name>
        <dbReference type="ChEBI" id="CHEBI:57692"/>
    </cofactor>
    <text evidence="7">Binds 1 FAD per subunit.</text>
</comment>
<keyword evidence="7" id="KW-0521">NADP</keyword>
<dbReference type="InterPro" id="IPR050097">
    <property type="entry name" value="Ferredoxin-NADP_redctase_2"/>
</dbReference>
<dbReference type="InterPro" id="IPR005982">
    <property type="entry name" value="Thioredox_Rdtase"/>
</dbReference>
<dbReference type="PANTHER" id="PTHR48105">
    <property type="entry name" value="THIOREDOXIN REDUCTASE 1-RELATED-RELATED"/>
    <property type="match status" value="1"/>
</dbReference>
<evidence type="ECO:0000313" key="9">
    <source>
        <dbReference type="EMBL" id="OGD81344.1"/>
    </source>
</evidence>
<reference evidence="9 10" key="1">
    <citation type="journal article" date="2016" name="Nat. Commun.">
        <title>Thousands of microbial genomes shed light on interconnected biogeochemical processes in an aquifer system.</title>
        <authorList>
            <person name="Anantharaman K."/>
            <person name="Brown C.T."/>
            <person name="Hug L.A."/>
            <person name="Sharon I."/>
            <person name="Castelle C.J."/>
            <person name="Probst A.J."/>
            <person name="Thomas B.C."/>
            <person name="Singh A."/>
            <person name="Wilkins M.J."/>
            <person name="Karaoz U."/>
            <person name="Brodie E.L."/>
            <person name="Williams K.H."/>
            <person name="Hubbard S.S."/>
            <person name="Banfield J.F."/>
        </authorList>
    </citation>
    <scope>NUCLEOTIDE SEQUENCE [LARGE SCALE GENOMIC DNA]</scope>
</reference>
<gene>
    <name evidence="9" type="ORF">A2572_02395</name>
</gene>
<evidence type="ECO:0000256" key="7">
    <source>
        <dbReference type="RuleBase" id="RU003881"/>
    </source>
</evidence>
<evidence type="ECO:0000256" key="6">
    <source>
        <dbReference type="RuleBase" id="RU003880"/>
    </source>
</evidence>
<protein>
    <recommendedName>
        <fullName evidence="6">Thioredoxin reductase</fullName>
        <ecNumber evidence="6">1.8.1.9</ecNumber>
    </recommendedName>
</protein>
<dbReference type="PRINTS" id="PR00469">
    <property type="entry name" value="PNDRDTASEII"/>
</dbReference>
<comment type="subunit">
    <text evidence="6">Homodimer.</text>
</comment>
<evidence type="ECO:0000256" key="3">
    <source>
        <dbReference type="ARBA" id="ARBA00023002"/>
    </source>
</evidence>
<dbReference type="PROSITE" id="PS00573">
    <property type="entry name" value="PYRIDINE_REDOX_2"/>
    <property type="match status" value="1"/>
</dbReference>
<keyword evidence="5 6" id="KW-0676">Redox-active center</keyword>
<dbReference type="Gene3D" id="3.50.50.60">
    <property type="entry name" value="FAD/NAD(P)-binding domain"/>
    <property type="match status" value="2"/>
</dbReference>
<evidence type="ECO:0000259" key="8">
    <source>
        <dbReference type="Pfam" id="PF07992"/>
    </source>
</evidence>
<keyword evidence="2 6" id="KW-0274">FAD</keyword>
<dbReference type="NCBIfam" id="TIGR01292">
    <property type="entry name" value="TRX_reduct"/>
    <property type="match status" value="1"/>
</dbReference>
<dbReference type="GO" id="GO:0004791">
    <property type="term" value="F:thioredoxin-disulfide reductase (NADPH) activity"/>
    <property type="evidence" value="ECO:0007669"/>
    <property type="project" value="UniProtKB-UniRule"/>
</dbReference>
<comment type="catalytic activity">
    <reaction evidence="6">
        <text>[thioredoxin]-dithiol + NADP(+) = [thioredoxin]-disulfide + NADPH + H(+)</text>
        <dbReference type="Rhea" id="RHEA:20345"/>
        <dbReference type="Rhea" id="RHEA-COMP:10698"/>
        <dbReference type="Rhea" id="RHEA-COMP:10700"/>
        <dbReference type="ChEBI" id="CHEBI:15378"/>
        <dbReference type="ChEBI" id="CHEBI:29950"/>
        <dbReference type="ChEBI" id="CHEBI:50058"/>
        <dbReference type="ChEBI" id="CHEBI:57783"/>
        <dbReference type="ChEBI" id="CHEBI:58349"/>
        <dbReference type="EC" id="1.8.1.9"/>
    </reaction>
</comment>
<dbReference type="AlphaFoldDB" id="A0A1F5FP84"/>
<evidence type="ECO:0000256" key="5">
    <source>
        <dbReference type="ARBA" id="ARBA00023284"/>
    </source>
</evidence>
<comment type="similarity">
    <text evidence="6">Belongs to the class-II pyridine nucleotide-disulfide oxidoreductase family.</text>
</comment>
<evidence type="ECO:0000256" key="2">
    <source>
        <dbReference type="ARBA" id="ARBA00022827"/>
    </source>
</evidence>
<dbReference type="InterPro" id="IPR023753">
    <property type="entry name" value="FAD/NAD-binding_dom"/>
</dbReference>
<keyword evidence="1 6" id="KW-0285">Flavoprotein</keyword>